<name>A0A0F9RF34_9ZZZZ</name>
<comment type="caution">
    <text evidence="1">The sequence shown here is derived from an EMBL/GenBank/DDBJ whole genome shotgun (WGS) entry which is preliminary data.</text>
</comment>
<reference evidence="1" key="1">
    <citation type="journal article" date="2015" name="Nature">
        <title>Complex archaea that bridge the gap between prokaryotes and eukaryotes.</title>
        <authorList>
            <person name="Spang A."/>
            <person name="Saw J.H."/>
            <person name="Jorgensen S.L."/>
            <person name="Zaremba-Niedzwiedzka K."/>
            <person name="Martijn J."/>
            <person name="Lind A.E."/>
            <person name="van Eijk R."/>
            <person name="Schleper C."/>
            <person name="Guy L."/>
            <person name="Ettema T.J."/>
        </authorList>
    </citation>
    <scope>NUCLEOTIDE SEQUENCE</scope>
</reference>
<accession>A0A0F9RF34</accession>
<dbReference type="AlphaFoldDB" id="A0A0F9RF34"/>
<organism evidence="1">
    <name type="scientific">marine sediment metagenome</name>
    <dbReference type="NCBI Taxonomy" id="412755"/>
    <lineage>
        <taxon>unclassified sequences</taxon>
        <taxon>metagenomes</taxon>
        <taxon>ecological metagenomes</taxon>
    </lineage>
</organism>
<protein>
    <submittedName>
        <fullName evidence="1">Uncharacterized protein</fullName>
    </submittedName>
</protein>
<gene>
    <name evidence="1" type="ORF">LCGC14_0902500</name>
</gene>
<proteinExistence type="predicted"/>
<evidence type="ECO:0000313" key="1">
    <source>
        <dbReference type="EMBL" id="KKN23691.1"/>
    </source>
</evidence>
<sequence>MTHWSWDNYEWDGTVLKIIKPYSCYNCYSFIRATEDLASQKLLRKKGCQTKKDRVPTAEERAVYWEQRCEEKDNLAYEQGRKDLARWIIERIEADDFYNGENEVGICIDREHWQALKEKLGL</sequence>
<dbReference type="EMBL" id="LAZR01002948">
    <property type="protein sequence ID" value="KKN23691.1"/>
    <property type="molecule type" value="Genomic_DNA"/>
</dbReference>